<evidence type="ECO:0000313" key="3">
    <source>
        <dbReference type="EMBL" id="PBK85455.1"/>
    </source>
</evidence>
<proteinExistence type="predicted"/>
<dbReference type="Pfam" id="PF20153">
    <property type="entry name" value="DUF6535"/>
    <property type="match status" value="1"/>
</dbReference>
<keyword evidence="4" id="KW-1185">Reference proteome</keyword>
<keyword evidence="1" id="KW-1133">Transmembrane helix</keyword>
<reference evidence="4" key="1">
    <citation type="journal article" date="2017" name="Nat. Ecol. Evol.">
        <title>Genome expansion and lineage-specific genetic innovations in the forest pathogenic fungi Armillaria.</title>
        <authorList>
            <person name="Sipos G."/>
            <person name="Prasanna A.N."/>
            <person name="Walter M.C."/>
            <person name="O'Connor E."/>
            <person name="Balint B."/>
            <person name="Krizsan K."/>
            <person name="Kiss B."/>
            <person name="Hess J."/>
            <person name="Varga T."/>
            <person name="Slot J."/>
            <person name="Riley R."/>
            <person name="Boka B."/>
            <person name="Rigling D."/>
            <person name="Barry K."/>
            <person name="Lee J."/>
            <person name="Mihaltcheva S."/>
            <person name="LaButti K."/>
            <person name="Lipzen A."/>
            <person name="Waldron R."/>
            <person name="Moloney N.M."/>
            <person name="Sperisen C."/>
            <person name="Kredics L."/>
            <person name="Vagvoelgyi C."/>
            <person name="Patrignani A."/>
            <person name="Fitzpatrick D."/>
            <person name="Nagy I."/>
            <person name="Doyle S."/>
            <person name="Anderson J.B."/>
            <person name="Grigoriev I.V."/>
            <person name="Gueldener U."/>
            <person name="Muensterkoetter M."/>
            <person name="Nagy L.G."/>
        </authorList>
    </citation>
    <scope>NUCLEOTIDE SEQUENCE [LARGE SCALE GENOMIC DNA]</scope>
    <source>
        <strain evidence="4">Ar21-2</strain>
    </source>
</reference>
<protein>
    <recommendedName>
        <fullName evidence="2">DUF6535 domain-containing protein</fullName>
    </recommendedName>
</protein>
<evidence type="ECO:0000259" key="2">
    <source>
        <dbReference type="Pfam" id="PF20153"/>
    </source>
</evidence>
<sequence>MWPAPVPKSRLWEYYTYEARVADKDMLRRWQDDMATLLIFVGLFSGGVLTVFLIETEKISIRPATAGAPMYKMTDALSEFLVPRKEKAITMLIPSAILAPSAVLTLKPPRLNVPASVQWMLNPLLLPVPHLGRTSHAAPYSSAAS</sequence>
<evidence type="ECO:0000256" key="1">
    <source>
        <dbReference type="SAM" id="Phobius"/>
    </source>
</evidence>
<feature type="transmembrane region" description="Helical" evidence="1">
    <location>
        <begin position="34"/>
        <end position="54"/>
    </location>
</feature>
<keyword evidence="1" id="KW-0472">Membrane</keyword>
<name>A0A2H3CQX9_ARMGA</name>
<gene>
    <name evidence="3" type="ORF">ARMGADRAFT_1087343</name>
</gene>
<dbReference type="InterPro" id="IPR045338">
    <property type="entry name" value="DUF6535"/>
</dbReference>
<dbReference type="AlphaFoldDB" id="A0A2H3CQX9"/>
<dbReference type="InParanoid" id="A0A2H3CQX9"/>
<dbReference type="Proteomes" id="UP000217790">
    <property type="component" value="Unassembled WGS sequence"/>
</dbReference>
<keyword evidence="1" id="KW-0812">Transmembrane</keyword>
<dbReference type="EMBL" id="KZ293690">
    <property type="protein sequence ID" value="PBK85455.1"/>
    <property type="molecule type" value="Genomic_DNA"/>
</dbReference>
<organism evidence="3 4">
    <name type="scientific">Armillaria gallica</name>
    <name type="common">Bulbous honey fungus</name>
    <name type="synonym">Armillaria bulbosa</name>
    <dbReference type="NCBI Taxonomy" id="47427"/>
    <lineage>
        <taxon>Eukaryota</taxon>
        <taxon>Fungi</taxon>
        <taxon>Dikarya</taxon>
        <taxon>Basidiomycota</taxon>
        <taxon>Agaricomycotina</taxon>
        <taxon>Agaricomycetes</taxon>
        <taxon>Agaricomycetidae</taxon>
        <taxon>Agaricales</taxon>
        <taxon>Marasmiineae</taxon>
        <taxon>Physalacriaceae</taxon>
        <taxon>Armillaria</taxon>
    </lineage>
</organism>
<feature type="domain" description="DUF6535" evidence="2">
    <location>
        <begin position="12"/>
        <end position="59"/>
    </location>
</feature>
<accession>A0A2H3CQX9</accession>
<evidence type="ECO:0000313" key="4">
    <source>
        <dbReference type="Proteomes" id="UP000217790"/>
    </source>
</evidence>
<dbReference type="OrthoDB" id="3221808at2759"/>